<accession>A0ABW0CGX0</accession>
<dbReference type="EMBL" id="JBHSKM010000008">
    <property type="protein sequence ID" value="MFC5215115.1"/>
    <property type="molecule type" value="Genomic_DNA"/>
</dbReference>
<keyword evidence="3" id="KW-1185">Reference proteome</keyword>
<comment type="caution">
    <text evidence="2">The sequence shown here is derived from an EMBL/GenBank/DDBJ whole genome shotgun (WGS) entry which is preliminary data.</text>
</comment>
<evidence type="ECO:0000256" key="1">
    <source>
        <dbReference type="SAM" id="Phobius"/>
    </source>
</evidence>
<reference evidence="3" key="1">
    <citation type="journal article" date="2019" name="Int. J. Syst. Evol. Microbiol.">
        <title>The Global Catalogue of Microorganisms (GCM) 10K type strain sequencing project: providing services to taxonomists for standard genome sequencing and annotation.</title>
        <authorList>
            <consortium name="The Broad Institute Genomics Platform"/>
            <consortium name="The Broad Institute Genome Sequencing Center for Infectious Disease"/>
            <person name="Wu L."/>
            <person name="Ma J."/>
        </authorList>
    </citation>
    <scope>NUCLEOTIDE SEQUENCE [LARGE SCALE GENOMIC DNA]</scope>
    <source>
        <strain evidence="3">KCTC 42586</strain>
    </source>
</reference>
<keyword evidence="1" id="KW-0812">Transmembrane</keyword>
<feature type="transmembrane region" description="Helical" evidence="1">
    <location>
        <begin position="100"/>
        <end position="119"/>
    </location>
</feature>
<gene>
    <name evidence="2" type="ORF">ACFPQ9_14850</name>
</gene>
<dbReference type="RefSeq" id="WP_380852712.1">
    <property type="nucleotide sequence ID" value="NZ_JBHSKM010000008.1"/>
</dbReference>
<evidence type="ECO:0000313" key="2">
    <source>
        <dbReference type="EMBL" id="MFC5215115.1"/>
    </source>
</evidence>
<evidence type="ECO:0000313" key="3">
    <source>
        <dbReference type="Proteomes" id="UP001596263"/>
    </source>
</evidence>
<protein>
    <recommendedName>
        <fullName evidence="4">Integral membrane protein</fullName>
    </recommendedName>
</protein>
<sequence length="123" mass="12929">MNLSTKAYTALYSPYRPTHRPSRGETVVVLLAGGLWTLTLASLAWLTFLVGMVAVWGAAAGQPIGDLLRPFFLTVAAAAATLIALAFAPGIRRLAPATRLLLLGALACPVPTCLAILTWPQTS</sequence>
<organism evidence="2 3">
    <name type="scientific">Streptomyces coerulescens</name>
    <dbReference type="NCBI Taxonomy" id="29304"/>
    <lineage>
        <taxon>Bacteria</taxon>
        <taxon>Bacillati</taxon>
        <taxon>Actinomycetota</taxon>
        <taxon>Actinomycetes</taxon>
        <taxon>Kitasatosporales</taxon>
        <taxon>Streptomycetaceae</taxon>
        <taxon>Streptomyces</taxon>
    </lineage>
</organism>
<proteinExistence type="predicted"/>
<evidence type="ECO:0008006" key="4">
    <source>
        <dbReference type="Google" id="ProtNLM"/>
    </source>
</evidence>
<name>A0ABW0CGX0_STRCD</name>
<dbReference type="Proteomes" id="UP001596263">
    <property type="component" value="Unassembled WGS sequence"/>
</dbReference>
<feature type="transmembrane region" description="Helical" evidence="1">
    <location>
        <begin position="26"/>
        <end position="59"/>
    </location>
</feature>
<keyword evidence="1" id="KW-0472">Membrane</keyword>
<feature type="transmembrane region" description="Helical" evidence="1">
    <location>
        <begin position="71"/>
        <end position="88"/>
    </location>
</feature>
<keyword evidence="1" id="KW-1133">Transmembrane helix</keyword>